<accession>A0A1Y2DAU9</accession>
<comment type="caution">
    <text evidence="5">The sequence shown here is derived from an EMBL/GenBank/DDBJ whole genome shotgun (WGS) entry which is preliminary data.</text>
</comment>
<protein>
    <submittedName>
        <fullName evidence="5">Ankyrin-1</fullName>
    </submittedName>
</protein>
<evidence type="ECO:0000259" key="4">
    <source>
        <dbReference type="Pfam" id="PF24883"/>
    </source>
</evidence>
<sequence length="459" mass="52418">MEAAGLAIGVVGLVSLFSNCLDVLDKFEAYRDFGTDLHYVATQFEAEKLRFEKWGHAVGVLWINGPAGFGKTILCARIVEHISADIGTPVAHFFFSSDFESRSDPYIAIRSWISQVMSHPKAYEVVCDECDAQDGQSATRAHLVQMFRNIVCAMPECTFVLDGLDECTWVRDDQKFDSDAVTQFLKALRQAVADTHTRILIVSRDEAEIRQGLISNRSDDVFEYKVSTEDVHSDAVSYSRSIVNEKLFKKLETIKRDIAQRMVNRCSGQFLWLKLQEDSLDSWMTKRQLETAVEETPAGLEQTYERYWRRMSNFPEWKRSRAFSLLRWTAFALRPLTVCEISEALLINDDCDDLPIEEMPDSIDEDYINRGILGLCGSLLEVRSTSSESHVGARTVHLTHFSVRQYLVSNMSAPGSSIVANERVWSFNEAFQNSQLGRLCLRYVNFRKVWEDTLQKDEN</sequence>
<dbReference type="EMBL" id="MCFJ01000023">
    <property type="protein sequence ID" value="ORY56379.1"/>
    <property type="molecule type" value="Genomic_DNA"/>
</dbReference>
<dbReference type="Proteomes" id="UP000193689">
    <property type="component" value="Unassembled WGS sequence"/>
</dbReference>
<gene>
    <name evidence="5" type="ORF">BCR38DRAFT_306774</name>
</gene>
<evidence type="ECO:0000313" key="5">
    <source>
        <dbReference type="EMBL" id="ORY56379.1"/>
    </source>
</evidence>
<name>A0A1Y2DAU9_9PEZI</name>
<evidence type="ECO:0000256" key="2">
    <source>
        <dbReference type="SAM" id="SignalP"/>
    </source>
</evidence>
<feature type="chain" id="PRO_5013345083" evidence="2">
    <location>
        <begin position="21"/>
        <end position="459"/>
    </location>
</feature>
<evidence type="ECO:0000256" key="1">
    <source>
        <dbReference type="ARBA" id="ARBA00022737"/>
    </source>
</evidence>
<evidence type="ECO:0000313" key="6">
    <source>
        <dbReference type="Proteomes" id="UP000193689"/>
    </source>
</evidence>
<dbReference type="RefSeq" id="XP_040710096.1">
    <property type="nucleotide sequence ID" value="XM_040854623.1"/>
</dbReference>
<evidence type="ECO:0000259" key="3">
    <source>
        <dbReference type="Pfam" id="PF22939"/>
    </source>
</evidence>
<reference evidence="5 6" key="1">
    <citation type="submission" date="2016-07" db="EMBL/GenBank/DDBJ databases">
        <title>Pervasive Adenine N6-methylation of Active Genes in Fungi.</title>
        <authorList>
            <consortium name="DOE Joint Genome Institute"/>
            <person name="Mondo S.J."/>
            <person name="Dannebaum R.O."/>
            <person name="Kuo R.C."/>
            <person name="Labutti K."/>
            <person name="Haridas S."/>
            <person name="Kuo A."/>
            <person name="Salamov A."/>
            <person name="Ahrendt S.R."/>
            <person name="Lipzen A."/>
            <person name="Sullivan W."/>
            <person name="Andreopoulos W.B."/>
            <person name="Clum A."/>
            <person name="Lindquist E."/>
            <person name="Daum C."/>
            <person name="Ramamoorthy G.K."/>
            <person name="Gryganskyi A."/>
            <person name="Culley D."/>
            <person name="Magnuson J.K."/>
            <person name="James T.Y."/>
            <person name="O'Malley M.A."/>
            <person name="Stajich J.E."/>
            <person name="Spatafora J.W."/>
            <person name="Visel A."/>
            <person name="Grigoriev I.V."/>
        </authorList>
    </citation>
    <scope>NUCLEOTIDE SEQUENCE [LARGE SCALE GENOMIC DNA]</scope>
    <source>
        <strain evidence="5 6">CBS 129021</strain>
    </source>
</reference>
<dbReference type="OrthoDB" id="539213at2759"/>
<feature type="signal peptide" evidence="2">
    <location>
        <begin position="1"/>
        <end position="20"/>
    </location>
</feature>
<dbReference type="InterPro" id="IPR027417">
    <property type="entry name" value="P-loop_NTPase"/>
</dbReference>
<dbReference type="Pfam" id="PF22939">
    <property type="entry name" value="WHD_GPIID"/>
    <property type="match status" value="1"/>
</dbReference>
<dbReference type="PANTHER" id="PTHR10039">
    <property type="entry name" value="AMELOGENIN"/>
    <property type="match status" value="1"/>
</dbReference>
<proteinExistence type="predicted"/>
<dbReference type="InterPro" id="IPR054471">
    <property type="entry name" value="GPIID_WHD"/>
</dbReference>
<feature type="non-terminal residue" evidence="5">
    <location>
        <position position="459"/>
    </location>
</feature>
<keyword evidence="2" id="KW-0732">Signal</keyword>
<dbReference type="Pfam" id="PF24883">
    <property type="entry name" value="NPHP3_N"/>
    <property type="match status" value="1"/>
</dbReference>
<dbReference type="InterPro" id="IPR038305">
    <property type="entry name" value="HeLo_sf"/>
</dbReference>
<dbReference type="InParanoid" id="A0A1Y2DAU9"/>
<keyword evidence="1" id="KW-0677">Repeat</keyword>
<dbReference type="PANTHER" id="PTHR10039:SF16">
    <property type="entry name" value="GPI INOSITOL-DEACYLASE"/>
    <property type="match status" value="1"/>
</dbReference>
<dbReference type="InterPro" id="IPR056884">
    <property type="entry name" value="NPHP3-like_N"/>
</dbReference>
<organism evidence="5 6">
    <name type="scientific">Pseudomassariella vexata</name>
    <dbReference type="NCBI Taxonomy" id="1141098"/>
    <lineage>
        <taxon>Eukaryota</taxon>
        <taxon>Fungi</taxon>
        <taxon>Dikarya</taxon>
        <taxon>Ascomycota</taxon>
        <taxon>Pezizomycotina</taxon>
        <taxon>Sordariomycetes</taxon>
        <taxon>Xylariomycetidae</taxon>
        <taxon>Amphisphaeriales</taxon>
        <taxon>Pseudomassariaceae</taxon>
        <taxon>Pseudomassariella</taxon>
    </lineage>
</organism>
<dbReference type="STRING" id="1141098.A0A1Y2DAU9"/>
<feature type="domain" description="GPI inositol-deacylase winged helix" evidence="3">
    <location>
        <begin position="320"/>
        <end position="410"/>
    </location>
</feature>
<dbReference type="GeneID" id="63770835"/>
<dbReference type="SUPFAM" id="SSF52540">
    <property type="entry name" value="P-loop containing nucleoside triphosphate hydrolases"/>
    <property type="match status" value="1"/>
</dbReference>
<dbReference type="AlphaFoldDB" id="A0A1Y2DAU9"/>
<feature type="domain" description="Nephrocystin 3-like N-terminal" evidence="4">
    <location>
        <begin position="50"/>
        <end position="204"/>
    </location>
</feature>
<keyword evidence="6" id="KW-1185">Reference proteome</keyword>
<dbReference type="Gene3D" id="1.20.120.1020">
    <property type="entry name" value="Prion-inhibition and propagation, HeLo domain"/>
    <property type="match status" value="1"/>
</dbReference>